<keyword evidence="1" id="KW-1133">Transmembrane helix</keyword>
<feature type="transmembrane region" description="Helical" evidence="1">
    <location>
        <begin position="33"/>
        <end position="53"/>
    </location>
</feature>
<keyword evidence="1" id="KW-0812">Transmembrane</keyword>
<organism evidence="2 3">
    <name type="scientific">Protopolystoma xenopodis</name>
    <dbReference type="NCBI Taxonomy" id="117903"/>
    <lineage>
        <taxon>Eukaryota</taxon>
        <taxon>Metazoa</taxon>
        <taxon>Spiralia</taxon>
        <taxon>Lophotrochozoa</taxon>
        <taxon>Platyhelminthes</taxon>
        <taxon>Monogenea</taxon>
        <taxon>Polyopisthocotylea</taxon>
        <taxon>Polystomatidea</taxon>
        <taxon>Polystomatidae</taxon>
        <taxon>Protopolystoma</taxon>
    </lineage>
</organism>
<evidence type="ECO:0000256" key="1">
    <source>
        <dbReference type="SAM" id="Phobius"/>
    </source>
</evidence>
<gene>
    <name evidence="2" type="ORF">PXEA_LOCUS9648</name>
</gene>
<evidence type="ECO:0000313" key="3">
    <source>
        <dbReference type="Proteomes" id="UP000784294"/>
    </source>
</evidence>
<feature type="non-terminal residue" evidence="2">
    <location>
        <position position="118"/>
    </location>
</feature>
<protein>
    <submittedName>
        <fullName evidence="2">Uncharacterized protein</fullName>
    </submittedName>
</protein>
<keyword evidence="1" id="KW-0472">Membrane</keyword>
<keyword evidence="3" id="KW-1185">Reference proteome</keyword>
<evidence type="ECO:0000313" key="2">
    <source>
        <dbReference type="EMBL" id="VEL16208.1"/>
    </source>
</evidence>
<reference evidence="2" key="1">
    <citation type="submission" date="2018-11" db="EMBL/GenBank/DDBJ databases">
        <authorList>
            <consortium name="Pathogen Informatics"/>
        </authorList>
    </citation>
    <scope>NUCLEOTIDE SEQUENCE</scope>
</reference>
<name>A0A3S5A019_9PLAT</name>
<dbReference type="AlphaFoldDB" id="A0A3S5A019"/>
<proteinExistence type="predicted"/>
<comment type="caution">
    <text evidence="2">The sequence shown here is derived from an EMBL/GenBank/DDBJ whole genome shotgun (WGS) entry which is preliminary data.</text>
</comment>
<dbReference type="EMBL" id="CAAALY010027560">
    <property type="protein sequence ID" value="VEL16208.1"/>
    <property type="molecule type" value="Genomic_DNA"/>
</dbReference>
<dbReference type="Proteomes" id="UP000784294">
    <property type="component" value="Unassembled WGS sequence"/>
</dbReference>
<sequence length="118" mass="13407">MGCVNLHVVLTPNGFGTTRIDRRLSVILTYESLHAFLFQVKVFTTILSLIFKYTSLKAMQRRKVAVVPPSVCHKMSPEPAQLQRDVTICMSSLSKPIQVEMSKRQSNWSGAREALERR</sequence>
<accession>A0A3S5A019</accession>